<keyword evidence="6" id="KW-1133">Transmembrane helix</keyword>
<comment type="pathway">
    <text evidence="2">Protein modification; protein ubiquitination.</text>
</comment>
<dbReference type="InterPro" id="IPR019474">
    <property type="entry name" value="Ub_conjug_fac_E4_core"/>
</dbReference>
<proteinExistence type="predicted"/>
<evidence type="ECO:0000259" key="7">
    <source>
        <dbReference type="Pfam" id="PF10408"/>
    </source>
</evidence>
<comment type="caution">
    <text evidence="8">The sequence shown here is derived from an EMBL/GenBank/DDBJ whole genome shotgun (WGS) entry which is preliminary data.</text>
</comment>
<keyword evidence="3" id="KW-0808">Transferase</keyword>
<keyword evidence="6" id="KW-0812">Transmembrane</keyword>
<evidence type="ECO:0000313" key="9">
    <source>
        <dbReference type="Proteomes" id="UP001642484"/>
    </source>
</evidence>
<feature type="transmembrane region" description="Helical" evidence="6">
    <location>
        <begin position="384"/>
        <end position="406"/>
    </location>
</feature>
<dbReference type="Proteomes" id="UP001642484">
    <property type="component" value="Unassembled WGS sequence"/>
</dbReference>
<sequence length="1331" mass="145146">MAGYLQVEVGETQPHGEGCCKGNGRWYCAAWPIAGLGTCLLLVALSMWKTAQPPKPALEVAKDMGVQELLDLFLDDEGQNGQSAIQHHRDGMNFTNASMTANITDIRRQLQDMIQNPLALPIASCTVSVYLVASFIGILGNVINGADVACKKADKTKSVFKADAIVDLLPRIDNIISVKQKLTVQDLLDQGCRIGIETSVSLVAFIAGFLARAANDCAMTIKPVPNPGAGCASDMSLVSAGIAYLTAGAETAQAVCPPYPNDFDIDAEALDIVGGLSRRLRTAAPRDPKVEAAVDDVKEILISRLPALGPLAKTLLDNREFFKLRREAKKNHRRTEKDVKCGFDIAGVVGFTAAVGVFLTAGIMECPAATGLGAEAEAFKMGCSLDISAVIAALITIAGFMGILATECPEKPDTPAKNLCVTAGFNIVSSLGFMSAALSDVKPKRLDLQHLDFVHVNSFWAILELVKPIKLPQVTTLEPFYLLREGPHDKEVIGGFLEEPRFGETSEVEATKEYATSKGHLKDPSKFPAQIFWLAIRAFHVLCVPVMKENLCMVAAAGFFQQKNPAVMETALGEHLVYEAILGSSAFLGDLGTFLNLVMAFCLGAAFPEKAAEFAAGKVLGSVLTEEVSPQWLVLPSCILEDIVEVLEIVTSIQPPGKGPSELFLHLDAQLLLLLVTFILGNGQHVKNPNLRGKAATLLKGLTANSNYRHLVENSPVLANDIVPGCIRVFTAVEKTKQSFYDIRMQLKYQLRIPIMELFERVLPLEAHKKALKSFATENPDEFLKFLNNLMNDATMQLEEGMDTLIEIRRLMREGKEAELTRPAASSVAEDEQTGEGTDLYARSRADPKAHCKQYMQMGHRTISTLWSISREAPMVIITKLNVLQQMLHNCLNSCLDRLVGPRCLELKAPQKGQVSDFEEYSFKPKELLQMIAEMYVFVARADKEKERLALAEAFTTLSASKRGRAVCSLFQCLLGTSTELFGVRNDGTGRCALVIGDDEAAASEVTAALLRGYAVTWASEQNLEGFPPELLQSVEAGPIADLPDVQMLRLLGYSPALWMKTHALPNDFGGWEAGLKPQPHGMAGLDAMALARTNLEVLSKLPRSDHHFTQEAYDLSALLSTVTPPSVDVPTVPGLPPPRWARSAYDRGLEEIHDLLDLLWGFSAGSDSVSLGGASKHFLLTSGELPEEVVKAAVLTTLSPFYEPVSLHVVGLGPDALSKDPQRGFARLVESGKENLQWHLLEHESADSFLDWLRQFNHPSPPILFGTLWGHEEELRRSVAVAGGANWPRLFAAEPWEQLRRWAQPVFDGNVLRADLSGPRLEGLKYPPPE</sequence>
<feature type="transmembrane region" description="Helical" evidence="6">
    <location>
        <begin position="341"/>
        <end position="364"/>
    </location>
</feature>
<evidence type="ECO:0000313" key="8">
    <source>
        <dbReference type="EMBL" id="CAK8987378.1"/>
    </source>
</evidence>
<feature type="transmembrane region" description="Helical" evidence="6">
    <location>
        <begin position="418"/>
        <end position="438"/>
    </location>
</feature>
<protein>
    <recommendedName>
        <fullName evidence="7">Ubiquitin conjugation factor E4 core domain-containing protein</fullName>
    </recommendedName>
</protein>
<feature type="transmembrane region" description="Helical" evidence="6">
    <location>
        <begin position="26"/>
        <end position="48"/>
    </location>
</feature>
<evidence type="ECO:0000256" key="4">
    <source>
        <dbReference type="ARBA" id="ARBA00022786"/>
    </source>
</evidence>
<dbReference type="EMBL" id="CAXAMN010000270">
    <property type="protein sequence ID" value="CAK8987378.1"/>
    <property type="molecule type" value="Genomic_DNA"/>
</dbReference>
<gene>
    <name evidence="8" type="ORF">CCMP2556_LOCUS851</name>
</gene>
<feature type="domain" description="Ubiquitin conjugation factor E4 core" evidence="7">
    <location>
        <begin position="453"/>
        <end position="941"/>
    </location>
</feature>
<dbReference type="PANTHER" id="PTHR13931:SF2">
    <property type="entry name" value="UBIQUITIN CONJUGATION FACTOR E4 B"/>
    <property type="match status" value="1"/>
</dbReference>
<evidence type="ECO:0000256" key="1">
    <source>
        <dbReference type="ARBA" id="ARBA00004123"/>
    </source>
</evidence>
<dbReference type="InterPro" id="IPR045132">
    <property type="entry name" value="UBE4"/>
</dbReference>
<comment type="subcellular location">
    <subcellularLocation>
        <location evidence="1">Nucleus</location>
    </subcellularLocation>
</comment>
<evidence type="ECO:0000256" key="2">
    <source>
        <dbReference type="ARBA" id="ARBA00004906"/>
    </source>
</evidence>
<dbReference type="Pfam" id="PF10408">
    <property type="entry name" value="Ufd2P_core"/>
    <property type="match status" value="1"/>
</dbReference>
<feature type="transmembrane region" description="Helical" evidence="6">
    <location>
        <begin position="118"/>
        <end position="143"/>
    </location>
</feature>
<reference evidence="8 9" key="1">
    <citation type="submission" date="2024-02" db="EMBL/GenBank/DDBJ databases">
        <authorList>
            <person name="Chen Y."/>
            <person name="Shah S."/>
            <person name="Dougan E. K."/>
            <person name="Thang M."/>
            <person name="Chan C."/>
        </authorList>
    </citation>
    <scope>NUCLEOTIDE SEQUENCE [LARGE SCALE GENOMIC DNA]</scope>
</reference>
<keyword evidence="5" id="KW-0539">Nucleus</keyword>
<organism evidence="8 9">
    <name type="scientific">Durusdinium trenchii</name>
    <dbReference type="NCBI Taxonomy" id="1381693"/>
    <lineage>
        <taxon>Eukaryota</taxon>
        <taxon>Sar</taxon>
        <taxon>Alveolata</taxon>
        <taxon>Dinophyceae</taxon>
        <taxon>Suessiales</taxon>
        <taxon>Symbiodiniaceae</taxon>
        <taxon>Durusdinium</taxon>
    </lineage>
</organism>
<keyword evidence="9" id="KW-1185">Reference proteome</keyword>
<keyword evidence="6" id="KW-0472">Membrane</keyword>
<accession>A0ABP0HC68</accession>
<evidence type="ECO:0000256" key="3">
    <source>
        <dbReference type="ARBA" id="ARBA00022679"/>
    </source>
</evidence>
<name>A0ABP0HC68_9DINO</name>
<keyword evidence="4" id="KW-0833">Ubl conjugation pathway</keyword>
<dbReference type="PANTHER" id="PTHR13931">
    <property type="entry name" value="UBIQUITINATION FACTOR E4"/>
    <property type="match status" value="1"/>
</dbReference>
<evidence type="ECO:0000256" key="5">
    <source>
        <dbReference type="ARBA" id="ARBA00023242"/>
    </source>
</evidence>
<evidence type="ECO:0000256" key="6">
    <source>
        <dbReference type="SAM" id="Phobius"/>
    </source>
</evidence>